<keyword evidence="1" id="KW-0175">Coiled coil</keyword>
<comment type="caution">
    <text evidence="2">The sequence shown here is derived from an EMBL/GenBank/DDBJ whole genome shotgun (WGS) entry which is preliminary data.</text>
</comment>
<dbReference type="AlphaFoldDB" id="A0ABD5F818"/>
<evidence type="ECO:0000256" key="1">
    <source>
        <dbReference type="SAM" id="Coils"/>
    </source>
</evidence>
<reference evidence="2 3" key="1">
    <citation type="submission" date="2023-03" db="EMBL/GenBank/DDBJ databases">
        <authorList>
            <person name="Shen W."/>
            <person name="Cai J."/>
        </authorList>
    </citation>
    <scope>NUCLEOTIDE SEQUENCE [LARGE SCALE GENOMIC DNA]</scope>
    <source>
        <strain evidence="2 3">Y2</strain>
    </source>
</reference>
<feature type="coiled-coil region" evidence="1">
    <location>
        <begin position="128"/>
        <end position="180"/>
    </location>
</feature>
<dbReference type="Proteomes" id="UP001264335">
    <property type="component" value="Unassembled WGS sequence"/>
</dbReference>
<name>A0ABD5F818_ENTAV</name>
<evidence type="ECO:0000313" key="3">
    <source>
        <dbReference type="Proteomes" id="UP001264335"/>
    </source>
</evidence>
<protein>
    <submittedName>
        <fullName evidence="2">Uncharacterized protein</fullName>
    </submittedName>
</protein>
<dbReference type="RefSeq" id="WP_311872189.1">
    <property type="nucleotide sequence ID" value="NZ_JARPVY010000015.1"/>
</dbReference>
<accession>A0ABD5F818</accession>
<organism evidence="2 3">
    <name type="scientific">Enterococcus avium</name>
    <name type="common">Streptococcus avium</name>
    <dbReference type="NCBI Taxonomy" id="33945"/>
    <lineage>
        <taxon>Bacteria</taxon>
        <taxon>Bacillati</taxon>
        <taxon>Bacillota</taxon>
        <taxon>Bacilli</taxon>
        <taxon>Lactobacillales</taxon>
        <taxon>Enterococcaceae</taxon>
        <taxon>Enterococcus</taxon>
    </lineage>
</organism>
<gene>
    <name evidence="2" type="ORF">P7D79_09210</name>
</gene>
<sequence length="193" mass="22700">MEEHSINYKNLNCLALIKFGHRIGHGWYRILVKAEKELSELGIAIERVERKQGILSLVTDIEPSEQSSQIQNILYEAELASEMTCEWCGNYSVSQIFIDKELFTICEGCEEKCESLEGVEKRLRMNNSQDLEQVIVRMSLEIQRLQHQLEHFKMGCNHYKKRSEKLSERLKNNCNDYHKKKIQVVTSKEKRTY</sequence>
<evidence type="ECO:0000313" key="2">
    <source>
        <dbReference type="EMBL" id="MDT2514409.1"/>
    </source>
</evidence>
<dbReference type="EMBL" id="JARPWY010000020">
    <property type="protein sequence ID" value="MDT2514409.1"/>
    <property type="molecule type" value="Genomic_DNA"/>
</dbReference>
<proteinExistence type="predicted"/>